<sequence length="341" mass="38659">MVLDKKTWDSSDALLAKFDANHDGLIDYDEFRSMCVELFGPDEVERHEYRVRDIFDILDLDEDGYLNREEWERCYNEWTLVVVNPVNVLIVVDVQNDFIDGSLALRHCGKGQDGIEVIEPINRLLAEVKWHKVVYSLDWHPDTHIGFYENLGLRELHSDSKISKEEAKLFDTVVFRDPYLEQRLWPKHCVIDSWGAQLHKDLVIAPGSGKVRKGQHPDMEAYSVFSDNNCADSRELLNILEEVGATDLYVCGLAYDVCVKATCLDGLRLGYRLAVVEDCCRGVNPVDVEDTRRLIEDGGGLLTDSQAVPRFVTGDTRSLVMALQLAKSMAKKHGAVVSRAE</sequence>
<organism evidence="10 11">
    <name type="scientific">Neodiprion lecontei</name>
    <name type="common">Redheaded pine sawfly</name>
    <dbReference type="NCBI Taxonomy" id="441921"/>
    <lineage>
        <taxon>Eukaryota</taxon>
        <taxon>Metazoa</taxon>
        <taxon>Ecdysozoa</taxon>
        <taxon>Arthropoda</taxon>
        <taxon>Hexapoda</taxon>
        <taxon>Insecta</taxon>
        <taxon>Pterygota</taxon>
        <taxon>Neoptera</taxon>
        <taxon>Endopterygota</taxon>
        <taxon>Hymenoptera</taxon>
        <taxon>Tenthredinoidea</taxon>
        <taxon>Diprionidae</taxon>
        <taxon>Diprioninae</taxon>
        <taxon>Neodiprion</taxon>
    </lineage>
</organism>
<dbReference type="InterPro" id="IPR000868">
    <property type="entry name" value="Isochorismatase-like_dom"/>
</dbReference>
<keyword evidence="2" id="KW-0662">Pyridine nucleotide biosynthesis</keyword>
<feature type="domain" description="EF-hand" evidence="9">
    <location>
        <begin position="46"/>
        <end position="81"/>
    </location>
</feature>
<evidence type="ECO:0000256" key="5">
    <source>
        <dbReference type="ARBA" id="ARBA00022837"/>
    </source>
</evidence>
<evidence type="ECO:0000259" key="9">
    <source>
        <dbReference type="PROSITE" id="PS50222"/>
    </source>
</evidence>
<dbReference type="InterPro" id="IPR011992">
    <property type="entry name" value="EF-hand-dom_pair"/>
</dbReference>
<dbReference type="PROSITE" id="PS00018">
    <property type="entry name" value="EF_HAND_1"/>
    <property type="match status" value="2"/>
</dbReference>
<dbReference type="Proteomes" id="UP000829291">
    <property type="component" value="Chromosome 5"/>
</dbReference>
<dbReference type="Gene3D" id="1.10.238.10">
    <property type="entry name" value="EF-hand"/>
    <property type="match status" value="1"/>
</dbReference>
<evidence type="ECO:0000313" key="11">
    <source>
        <dbReference type="RefSeq" id="XP_046595415.1"/>
    </source>
</evidence>
<proteinExistence type="inferred from homology"/>
<dbReference type="InterPro" id="IPR052347">
    <property type="entry name" value="Isochorismatase_Nicotinamidase"/>
</dbReference>
<evidence type="ECO:0000256" key="6">
    <source>
        <dbReference type="ARBA" id="ARBA00037900"/>
    </source>
</evidence>
<evidence type="ECO:0000256" key="3">
    <source>
        <dbReference type="ARBA" id="ARBA00022723"/>
    </source>
</evidence>
<dbReference type="Gene3D" id="3.40.50.850">
    <property type="entry name" value="Isochorismatase-like"/>
    <property type="match status" value="1"/>
</dbReference>
<dbReference type="SUPFAM" id="SSF47473">
    <property type="entry name" value="EF-hand"/>
    <property type="match status" value="1"/>
</dbReference>
<evidence type="ECO:0000256" key="7">
    <source>
        <dbReference type="ARBA" id="ARBA00039017"/>
    </source>
</evidence>
<dbReference type="InterPro" id="IPR036380">
    <property type="entry name" value="Isochorismatase-like_sf"/>
</dbReference>
<comment type="similarity">
    <text evidence="1">Belongs to the isochorismatase family.</text>
</comment>
<keyword evidence="3" id="KW-0479">Metal-binding</keyword>
<dbReference type="GeneID" id="107220824"/>
<dbReference type="SUPFAM" id="SSF52499">
    <property type="entry name" value="Isochorismatase-like hydrolases"/>
    <property type="match status" value="1"/>
</dbReference>
<dbReference type="Pfam" id="PF13499">
    <property type="entry name" value="EF-hand_7"/>
    <property type="match status" value="1"/>
</dbReference>
<evidence type="ECO:0000313" key="10">
    <source>
        <dbReference type="Proteomes" id="UP000829291"/>
    </source>
</evidence>
<keyword evidence="4" id="KW-0378">Hydrolase</keyword>
<dbReference type="InterPro" id="IPR002048">
    <property type="entry name" value="EF_hand_dom"/>
</dbReference>
<dbReference type="RefSeq" id="XP_046595415.1">
    <property type="nucleotide sequence ID" value="XM_046739459.1"/>
</dbReference>
<protein>
    <recommendedName>
        <fullName evidence="7">nicotinamidase</fullName>
        <ecNumber evidence="7">3.5.1.19</ecNumber>
    </recommendedName>
    <alternativeName>
        <fullName evidence="8">Nicotinamide deamidase</fullName>
    </alternativeName>
</protein>
<keyword evidence="5" id="KW-0106">Calcium</keyword>
<evidence type="ECO:0000256" key="4">
    <source>
        <dbReference type="ARBA" id="ARBA00022801"/>
    </source>
</evidence>
<dbReference type="Pfam" id="PF00857">
    <property type="entry name" value="Isochorismatase"/>
    <property type="match status" value="1"/>
</dbReference>
<dbReference type="EC" id="3.5.1.19" evidence="7"/>
<feature type="domain" description="EF-hand" evidence="9">
    <location>
        <begin position="6"/>
        <end position="41"/>
    </location>
</feature>
<dbReference type="CDD" id="cd00051">
    <property type="entry name" value="EFh"/>
    <property type="match status" value="1"/>
</dbReference>
<name>A0ABM3G576_NEOLC</name>
<dbReference type="PANTHER" id="PTHR11080:SF2">
    <property type="entry name" value="LD05707P"/>
    <property type="match status" value="1"/>
</dbReference>
<keyword evidence="10" id="KW-1185">Reference proteome</keyword>
<dbReference type="InterPro" id="IPR018247">
    <property type="entry name" value="EF_Hand_1_Ca_BS"/>
</dbReference>
<evidence type="ECO:0000256" key="8">
    <source>
        <dbReference type="ARBA" id="ARBA00043224"/>
    </source>
</evidence>
<dbReference type="SMART" id="SM00054">
    <property type="entry name" value="EFh"/>
    <property type="match status" value="2"/>
</dbReference>
<dbReference type="PROSITE" id="PS50222">
    <property type="entry name" value="EF_HAND_2"/>
    <property type="match status" value="2"/>
</dbReference>
<accession>A0ABM3G576</accession>
<comment type="pathway">
    <text evidence="6">Cofactor biosynthesis; nicotinate biosynthesis; nicotinate from nicotinamide: step 1/1.</text>
</comment>
<reference evidence="11" key="1">
    <citation type="submission" date="2025-08" db="UniProtKB">
        <authorList>
            <consortium name="RefSeq"/>
        </authorList>
    </citation>
    <scope>IDENTIFICATION</scope>
    <source>
        <tissue evidence="11">Thorax and Abdomen</tissue>
    </source>
</reference>
<gene>
    <name evidence="11" type="primary">LOC107220824</name>
</gene>
<dbReference type="PANTHER" id="PTHR11080">
    <property type="entry name" value="PYRAZINAMIDASE/NICOTINAMIDASE"/>
    <property type="match status" value="1"/>
</dbReference>
<evidence type="ECO:0000256" key="2">
    <source>
        <dbReference type="ARBA" id="ARBA00022642"/>
    </source>
</evidence>
<evidence type="ECO:0000256" key="1">
    <source>
        <dbReference type="ARBA" id="ARBA00006336"/>
    </source>
</evidence>